<accession>A0A2N5X4C2</accession>
<dbReference type="RefSeq" id="WP_101517699.1">
    <property type="nucleotide sequence ID" value="NZ_PKUS01000007.1"/>
</dbReference>
<evidence type="ECO:0000313" key="1">
    <source>
        <dbReference type="EMBL" id="PLW69331.1"/>
    </source>
</evidence>
<dbReference type="Proteomes" id="UP000235005">
    <property type="component" value="Unassembled WGS sequence"/>
</dbReference>
<comment type="caution">
    <text evidence="1">The sequence shown here is derived from an EMBL/GenBank/DDBJ whole genome shotgun (WGS) entry which is preliminary data.</text>
</comment>
<proteinExistence type="predicted"/>
<dbReference type="AlphaFoldDB" id="A0A2N5X4C2"/>
<evidence type="ECO:0008006" key="3">
    <source>
        <dbReference type="Google" id="ProtNLM"/>
    </source>
</evidence>
<evidence type="ECO:0000313" key="2">
    <source>
        <dbReference type="Proteomes" id="UP000235005"/>
    </source>
</evidence>
<name>A0A2N5X4C2_9GAMM</name>
<reference evidence="1 2" key="1">
    <citation type="submission" date="2018-01" db="EMBL/GenBank/DDBJ databases">
        <title>The draft genome sequence of Halioglobus lutimaris HF004.</title>
        <authorList>
            <person name="Du Z.-J."/>
            <person name="Shi M.-J."/>
        </authorList>
    </citation>
    <scope>NUCLEOTIDE SEQUENCE [LARGE SCALE GENOMIC DNA]</scope>
    <source>
        <strain evidence="1 2">HF004</strain>
    </source>
</reference>
<gene>
    <name evidence="1" type="ORF">C0039_07295</name>
</gene>
<dbReference type="Gene3D" id="3.30.160.670">
    <property type="match status" value="1"/>
</dbReference>
<protein>
    <recommendedName>
        <fullName evidence="3">DUF4136 domain-containing protein</fullName>
    </recommendedName>
</protein>
<organism evidence="1 2">
    <name type="scientific">Pseudohalioglobus lutimaris</name>
    <dbReference type="NCBI Taxonomy" id="1737061"/>
    <lineage>
        <taxon>Bacteria</taxon>
        <taxon>Pseudomonadati</taxon>
        <taxon>Pseudomonadota</taxon>
        <taxon>Gammaproteobacteria</taxon>
        <taxon>Cellvibrionales</taxon>
        <taxon>Halieaceae</taxon>
        <taxon>Pseudohalioglobus</taxon>
    </lineage>
</organism>
<dbReference type="EMBL" id="PKUS01000007">
    <property type="protein sequence ID" value="PLW69331.1"/>
    <property type="molecule type" value="Genomic_DNA"/>
</dbReference>
<keyword evidence="2" id="KW-1185">Reference proteome</keyword>
<sequence>MPYLGNTGRIIITALLAAMVAACSNNTSISRSYVDPELKKLDYQGVLVVAVAQKASARKDFERAFADALSRHGVNAVPAYTVLDKAQPTAEEVIAAAQSQGMDTIMVTRYIGASSEEIYHPGTIYYGVAPAYGAGYYGGFPGYYGRAYEVAYEQPVWTTNTTHTLVSDLYITETKGHLWQAVSDTIQSGSTKKVRDNVISALVSDLGAQGLL</sequence>
<dbReference type="OrthoDB" id="7059907at2"/>